<dbReference type="RefSeq" id="WP_344992835.1">
    <property type="nucleotide sequence ID" value="NZ_BAABFR010000015.1"/>
</dbReference>
<evidence type="ECO:0000256" key="10">
    <source>
        <dbReference type="ARBA" id="ARBA00022692"/>
    </source>
</evidence>
<evidence type="ECO:0000313" key="21">
    <source>
        <dbReference type="Proteomes" id="UP001500635"/>
    </source>
</evidence>
<keyword evidence="10 19" id="KW-0812">Transmembrane</keyword>
<comment type="cofactor">
    <cofactor evidence="1 19">
        <name>Mg(2+)</name>
        <dbReference type="ChEBI" id="CHEBI:18420"/>
    </cofactor>
</comment>
<evidence type="ECO:0000256" key="17">
    <source>
        <dbReference type="ARBA" id="ARBA00048623"/>
    </source>
</evidence>
<dbReference type="EC" id="2.7.8.26" evidence="5 19"/>
<evidence type="ECO:0000256" key="15">
    <source>
        <dbReference type="ARBA" id="ARBA00032605"/>
    </source>
</evidence>
<feature type="transmembrane region" description="Helical" evidence="19">
    <location>
        <begin position="60"/>
        <end position="77"/>
    </location>
</feature>
<evidence type="ECO:0000256" key="12">
    <source>
        <dbReference type="ARBA" id="ARBA00022989"/>
    </source>
</evidence>
<evidence type="ECO:0000313" key="20">
    <source>
        <dbReference type="EMBL" id="GAA4388350.1"/>
    </source>
</evidence>
<proteinExistence type="inferred from homology"/>
<keyword evidence="7 19" id="KW-1003">Cell membrane</keyword>
<evidence type="ECO:0000256" key="19">
    <source>
        <dbReference type="HAMAP-Rule" id="MF_00719"/>
    </source>
</evidence>
<sequence length="249" mass="24620">MLRAVATAVSWMTVLPVPRRLTPAPTRESAGAVIAAVPVAGVLVGAAVTAVAWVSTVAGLSPLLAGVLAVGAAALVTRGMHLDALADCADGLGTYGPPERAREVMRQGTIGAFGAVALVLVLLAEVAAVATLAGHCRWYAIGVAVAASRVAAVIGCRRGWGPANPDGFGALTAGTQHPAVVSTWSAIACAAAIPASSVAWHGPVAVAAALAVAALVMRHCVRRFGGSSGDVYGLGIETATVIALVVISA</sequence>
<dbReference type="PANTHER" id="PTHR34148">
    <property type="entry name" value="ADENOSYLCOBINAMIDE-GDP RIBAZOLETRANSFERASE"/>
    <property type="match status" value="1"/>
</dbReference>
<comment type="function">
    <text evidence="14 19">Joins adenosylcobinamide-GDP and alpha-ribazole to generate adenosylcobalamin (Ado-cobalamin). Also synthesizes adenosylcobalamin 5'-phosphate from adenosylcobinamide-GDP and alpha-ribazole 5'-phosphate.</text>
</comment>
<evidence type="ECO:0000256" key="6">
    <source>
        <dbReference type="ARBA" id="ARBA00015850"/>
    </source>
</evidence>
<comment type="catalytic activity">
    <reaction evidence="17 19">
        <text>alpha-ribazole + adenosylcob(III)inamide-GDP = adenosylcob(III)alamin + GMP + H(+)</text>
        <dbReference type="Rhea" id="RHEA:16049"/>
        <dbReference type="ChEBI" id="CHEBI:10329"/>
        <dbReference type="ChEBI" id="CHEBI:15378"/>
        <dbReference type="ChEBI" id="CHEBI:18408"/>
        <dbReference type="ChEBI" id="CHEBI:58115"/>
        <dbReference type="ChEBI" id="CHEBI:60487"/>
        <dbReference type="EC" id="2.7.8.26"/>
    </reaction>
</comment>
<evidence type="ECO:0000256" key="2">
    <source>
        <dbReference type="ARBA" id="ARBA00004651"/>
    </source>
</evidence>
<feature type="transmembrane region" description="Helical" evidence="19">
    <location>
        <begin position="29"/>
        <end position="54"/>
    </location>
</feature>
<feature type="transmembrane region" description="Helical" evidence="19">
    <location>
        <begin position="199"/>
        <end position="217"/>
    </location>
</feature>
<dbReference type="PANTHER" id="PTHR34148:SF1">
    <property type="entry name" value="ADENOSYLCOBINAMIDE-GDP RIBAZOLETRANSFERASE"/>
    <property type="match status" value="1"/>
</dbReference>
<keyword evidence="12 19" id="KW-1133">Transmembrane helix</keyword>
<keyword evidence="21" id="KW-1185">Reference proteome</keyword>
<comment type="catalytic activity">
    <reaction evidence="18 19">
        <text>alpha-ribazole 5'-phosphate + adenosylcob(III)inamide-GDP = adenosylcob(III)alamin 5'-phosphate + GMP + H(+)</text>
        <dbReference type="Rhea" id="RHEA:23560"/>
        <dbReference type="ChEBI" id="CHEBI:15378"/>
        <dbReference type="ChEBI" id="CHEBI:57918"/>
        <dbReference type="ChEBI" id="CHEBI:58115"/>
        <dbReference type="ChEBI" id="CHEBI:60487"/>
        <dbReference type="ChEBI" id="CHEBI:60493"/>
        <dbReference type="EC" id="2.7.8.26"/>
    </reaction>
</comment>
<evidence type="ECO:0000256" key="16">
    <source>
        <dbReference type="ARBA" id="ARBA00032853"/>
    </source>
</evidence>
<evidence type="ECO:0000256" key="8">
    <source>
        <dbReference type="ARBA" id="ARBA00022573"/>
    </source>
</evidence>
<evidence type="ECO:0000256" key="9">
    <source>
        <dbReference type="ARBA" id="ARBA00022679"/>
    </source>
</evidence>
<evidence type="ECO:0000256" key="3">
    <source>
        <dbReference type="ARBA" id="ARBA00004663"/>
    </source>
</evidence>
<comment type="subcellular location">
    <subcellularLocation>
        <location evidence="2 19">Cell membrane</location>
        <topology evidence="2 19">Multi-pass membrane protein</topology>
    </subcellularLocation>
</comment>
<evidence type="ECO:0000256" key="4">
    <source>
        <dbReference type="ARBA" id="ARBA00010561"/>
    </source>
</evidence>
<gene>
    <name evidence="19" type="primary">cobS</name>
    <name evidence="20" type="ORF">GCM10023147_13810</name>
</gene>
<accession>A0ABP8JBY4</accession>
<dbReference type="EMBL" id="BAABFR010000015">
    <property type="protein sequence ID" value="GAA4388350.1"/>
    <property type="molecule type" value="Genomic_DNA"/>
</dbReference>
<protein>
    <recommendedName>
        <fullName evidence="6 19">Adenosylcobinamide-GDP ribazoletransferase</fullName>
        <ecNumber evidence="5 19">2.7.8.26</ecNumber>
    </recommendedName>
    <alternativeName>
        <fullName evidence="16 19">Cobalamin synthase</fullName>
    </alternativeName>
    <alternativeName>
        <fullName evidence="15 19">Cobalamin-5'-phosphate synthase</fullName>
    </alternativeName>
</protein>
<dbReference type="Pfam" id="PF02654">
    <property type="entry name" value="CobS"/>
    <property type="match status" value="1"/>
</dbReference>
<evidence type="ECO:0000256" key="11">
    <source>
        <dbReference type="ARBA" id="ARBA00022842"/>
    </source>
</evidence>
<reference evidence="21" key="1">
    <citation type="journal article" date="2019" name="Int. J. Syst. Evol. Microbiol.">
        <title>The Global Catalogue of Microorganisms (GCM) 10K type strain sequencing project: providing services to taxonomists for standard genome sequencing and annotation.</title>
        <authorList>
            <consortium name="The Broad Institute Genomics Platform"/>
            <consortium name="The Broad Institute Genome Sequencing Center for Infectious Disease"/>
            <person name="Wu L."/>
            <person name="Ma J."/>
        </authorList>
    </citation>
    <scope>NUCLEOTIDE SEQUENCE [LARGE SCALE GENOMIC DNA]</scope>
    <source>
        <strain evidence="21">JCM 17688</strain>
    </source>
</reference>
<evidence type="ECO:0000256" key="14">
    <source>
        <dbReference type="ARBA" id="ARBA00025228"/>
    </source>
</evidence>
<evidence type="ECO:0000256" key="18">
    <source>
        <dbReference type="ARBA" id="ARBA00049504"/>
    </source>
</evidence>
<evidence type="ECO:0000256" key="5">
    <source>
        <dbReference type="ARBA" id="ARBA00013200"/>
    </source>
</evidence>
<keyword evidence="13 19" id="KW-0472">Membrane</keyword>
<dbReference type="Proteomes" id="UP001500635">
    <property type="component" value="Unassembled WGS sequence"/>
</dbReference>
<comment type="similarity">
    <text evidence="4 19">Belongs to the CobS family.</text>
</comment>
<keyword evidence="11 19" id="KW-0460">Magnesium</keyword>
<keyword evidence="9 19" id="KW-0808">Transferase</keyword>
<feature type="transmembrane region" description="Helical" evidence="19">
    <location>
        <begin position="110"/>
        <end position="132"/>
    </location>
</feature>
<keyword evidence="8 19" id="KW-0169">Cobalamin biosynthesis</keyword>
<evidence type="ECO:0000256" key="7">
    <source>
        <dbReference type="ARBA" id="ARBA00022475"/>
    </source>
</evidence>
<organism evidence="20 21">
    <name type="scientific">Tsukamurella soli</name>
    <dbReference type="NCBI Taxonomy" id="644556"/>
    <lineage>
        <taxon>Bacteria</taxon>
        <taxon>Bacillati</taxon>
        <taxon>Actinomycetota</taxon>
        <taxon>Actinomycetes</taxon>
        <taxon>Mycobacteriales</taxon>
        <taxon>Tsukamurellaceae</taxon>
        <taxon>Tsukamurella</taxon>
    </lineage>
</organism>
<feature type="transmembrane region" description="Helical" evidence="19">
    <location>
        <begin position="229"/>
        <end position="247"/>
    </location>
</feature>
<name>A0ABP8JBY4_9ACTN</name>
<dbReference type="InterPro" id="IPR003805">
    <property type="entry name" value="CobS"/>
</dbReference>
<evidence type="ECO:0000256" key="13">
    <source>
        <dbReference type="ARBA" id="ARBA00023136"/>
    </source>
</evidence>
<dbReference type="HAMAP" id="MF_00719">
    <property type="entry name" value="CobS"/>
    <property type="match status" value="1"/>
</dbReference>
<evidence type="ECO:0000256" key="1">
    <source>
        <dbReference type="ARBA" id="ARBA00001946"/>
    </source>
</evidence>
<comment type="pathway">
    <text evidence="3 19">Cofactor biosynthesis; adenosylcobalamin biosynthesis; adenosylcobalamin from cob(II)yrinate a,c-diamide: step 7/7.</text>
</comment>
<comment type="caution">
    <text evidence="20">The sequence shown here is derived from an EMBL/GenBank/DDBJ whole genome shotgun (WGS) entry which is preliminary data.</text>
</comment>